<dbReference type="Proteomes" id="UP000256253">
    <property type="component" value="Unassembled WGS sequence"/>
</dbReference>
<dbReference type="AlphaFoldDB" id="A0A3D9V2I6"/>
<sequence>MRGQLSRFEVADDATSGDWLLQSGTISSDLITFGPMVYPAYARLNYADATLEDDAEAPTDITLVREMAVVLGTFTTTPDDCYFCVWDGYAGSFLSDEFAGLRKRVQIPGRDYVLFTGPLSALHEWENEFGRGGPAPAPAFMWPRDRRWCFTSDVDTEWATIGAERAAVEKLITRSPRAEKFAPPTV</sequence>
<keyword evidence="2" id="KW-1185">Reference proteome</keyword>
<evidence type="ECO:0000313" key="1">
    <source>
        <dbReference type="EMBL" id="REF31331.1"/>
    </source>
</evidence>
<reference evidence="1 2" key="1">
    <citation type="submission" date="2018-08" db="EMBL/GenBank/DDBJ databases">
        <title>Sequencing the genomes of 1000 actinobacteria strains.</title>
        <authorList>
            <person name="Klenk H.-P."/>
        </authorList>
    </citation>
    <scope>NUCLEOTIDE SEQUENCE [LARGE SCALE GENOMIC DNA]</scope>
    <source>
        <strain evidence="1 2">DSM 22967</strain>
    </source>
</reference>
<protein>
    <submittedName>
        <fullName evidence="1">Uncharacterized protein</fullName>
    </submittedName>
</protein>
<dbReference type="EMBL" id="QTUA01000001">
    <property type="protein sequence ID" value="REF31331.1"/>
    <property type="molecule type" value="Genomic_DNA"/>
</dbReference>
<dbReference type="OrthoDB" id="2426596at2"/>
<name>A0A3D9V2I6_9MICO</name>
<evidence type="ECO:0000313" key="2">
    <source>
        <dbReference type="Proteomes" id="UP000256253"/>
    </source>
</evidence>
<comment type="caution">
    <text evidence="1">The sequence shown here is derived from an EMBL/GenBank/DDBJ whole genome shotgun (WGS) entry which is preliminary data.</text>
</comment>
<accession>A0A3D9V2I6</accession>
<organism evidence="1 2">
    <name type="scientific">Calidifontibacter indicus</name>
    <dbReference type="NCBI Taxonomy" id="419650"/>
    <lineage>
        <taxon>Bacteria</taxon>
        <taxon>Bacillati</taxon>
        <taxon>Actinomycetota</taxon>
        <taxon>Actinomycetes</taxon>
        <taxon>Micrococcales</taxon>
        <taxon>Dermacoccaceae</taxon>
        <taxon>Calidifontibacter</taxon>
    </lineage>
</organism>
<proteinExistence type="predicted"/>
<dbReference type="RefSeq" id="WP_115923183.1">
    <property type="nucleotide sequence ID" value="NZ_QTUA01000001.1"/>
</dbReference>
<gene>
    <name evidence="1" type="ORF">DFJ65_2391</name>
</gene>